<gene>
    <name evidence="2" type="ORF">NY836_19375</name>
</gene>
<dbReference type="Gene3D" id="3.30.160.70">
    <property type="entry name" value="Methylated DNA-protein cysteine methyltransferase domain"/>
    <property type="match status" value="1"/>
</dbReference>
<dbReference type="GO" id="GO:0003908">
    <property type="term" value="F:methylated-DNA-[protein]-cysteine S-methyltransferase activity"/>
    <property type="evidence" value="ECO:0007669"/>
    <property type="project" value="InterPro"/>
</dbReference>
<evidence type="ECO:0000313" key="3">
    <source>
        <dbReference type="Proteomes" id="UP001211064"/>
    </source>
</evidence>
<feature type="domain" description="Methylguanine DNA methyltransferase ribonuclease-like" evidence="1">
    <location>
        <begin position="29"/>
        <end position="51"/>
    </location>
</feature>
<accession>A0AAW5Z7P1</accession>
<protein>
    <submittedName>
        <fullName evidence="2">Bifunctional transcriptional activator/DNA repair enzyme protein Ada</fullName>
    </submittedName>
</protein>
<dbReference type="AlphaFoldDB" id="A0AAW5Z7P1"/>
<proteinExistence type="predicted"/>
<dbReference type="SUPFAM" id="SSF53155">
    <property type="entry name" value="Methylated DNA-protein cysteine methyltransferase domain"/>
    <property type="match status" value="1"/>
</dbReference>
<reference evidence="2" key="1">
    <citation type="submission" date="2022-08" db="EMBL/GenBank/DDBJ databases">
        <title>Genome sequencing of human pathogens.</title>
        <authorList>
            <person name="Cao X."/>
        </authorList>
    </citation>
    <scope>NUCLEOTIDE SEQUENCE</scope>
    <source>
        <strain evidence="2">EC16126</strain>
    </source>
</reference>
<dbReference type="Pfam" id="PF02870">
    <property type="entry name" value="Methyltransf_1N"/>
    <property type="match status" value="1"/>
</dbReference>
<feature type="non-terminal residue" evidence="2">
    <location>
        <position position="1"/>
    </location>
</feature>
<sequence>DSSSYYRKADETLGMTAKQFRHGGENLAVRYALADCELGRCLVAESERGIC</sequence>
<evidence type="ECO:0000259" key="1">
    <source>
        <dbReference type="Pfam" id="PF02870"/>
    </source>
</evidence>
<dbReference type="GO" id="GO:0006281">
    <property type="term" value="P:DNA repair"/>
    <property type="evidence" value="ECO:0007669"/>
    <property type="project" value="InterPro"/>
</dbReference>
<dbReference type="Proteomes" id="UP001211064">
    <property type="component" value="Unassembled WGS sequence"/>
</dbReference>
<organism evidence="2 3">
    <name type="scientific">Escherichia coli</name>
    <dbReference type="NCBI Taxonomy" id="562"/>
    <lineage>
        <taxon>Bacteria</taxon>
        <taxon>Pseudomonadati</taxon>
        <taxon>Pseudomonadota</taxon>
        <taxon>Gammaproteobacteria</taxon>
        <taxon>Enterobacterales</taxon>
        <taxon>Enterobacteriaceae</taxon>
        <taxon>Escherichia</taxon>
    </lineage>
</organism>
<dbReference type="EMBL" id="JANWOR010000613">
    <property type="protein sequence ID" value="MDA4179491.1"/>
    <property type="molecule type" value="Genomic_DNA"/>
</dbReference>
<evidence type="ECO:0000313" key="2">
    <source>
        <dbReference type="EMBL" id="MDA4179491.1"/>
    </source>
</evidence>
<dbReference type="InterPro" id="IPR008332">
    <property type="entry name" value="MethylG_MeTrfase_N"/>
</dbReference>
<name>A0AAW5Z7P1_ECOLX</name>
<dbReference type="InterPro" id="IPR036631">
    <property type="entry name" value="MGMT_N_sf"/>
</dbReference>
<comment type="caution">
    <text evidence="2">The sequence shown here is derived from an EMBL/GenBank/DDBJ whole genome shotgun (WGS) entry which is preliminary data.</text>
</comment>
<feature type="non-terminal residue" evidence="2">
    <location>
        <position position="51"/>
    </location>
</feature>